<dbReference type="SUPFAM" id="SSF53822">
    <property type="entry name" value="Periplasmic binding protein-like I"/>
    <property type="match status" value="1"/>
</dbReference>
<keyword evidence="3" id="KW-1185">Reference proteome</keyword>
<dbReference type="InterPro" id="IPR000068">
    <property type="entry name" value="GPCR_3_Ca_sens_rcpt-rel"/>
</dbReference>
<dbReference type="InterPro" id="IPR038550">
    <property type="entry name" value="GPCR_3_9-Cys_sf"/>
</dbReference>
<dbReference type="InParanoid" id="W5M485"/>
<dbReference type="EMBL" id="AHAT01022561">
    <property type="status" value="NOT_ANNOTATED_CDS"/>
    <property type="molecule type" value="Genomic_DNA"/>
</dbReference>
<dbReference type="FunFam" id="2.10.50.30:FF:000007">
    <property type="entry name" value="Vomeronasal 2, receptor 82"/>
    <property type="match status" value="1"/>
</dbReference>
<reference evidence="2" key="2">
    <citation type="submission" date="2025-08" db="UniProtKB">
        <authorList>
            <consortium name="Ensembl"/>
        </authorList>
    </citation>
    <scope>IDENTIFICATION</scope>
</reference>
<dbReference type="PANTHER" id="PTHR24061:SF528">
    <property type="entry name" value="C-FAMILY ODORANT RECEPTOR OLFCD2-RELATED"/>
    <property type="match status" value="1"/>
</dbReference>
<feature type="domain" description="GPCR family 3 nine cysteines" evidence="1">
    <location>
        <begin position="120"/>
        <end position="163"/>
    </location>
</feature>
<dbReference type="STRING" id="7918.ENSLOCP00000003193"/>
<reference evidence="2" key="3">
    <citation type="submission" date="2025-09" db="UniProtKB">
        <authorList>
            <consortium name="Ensembl"/>
        </authorList>
    </citation>
    <scope>IDENTIFICATION</scope>
</reference>
<dbReference type="Proteomes" id="UP000018468">
    <property type="component" value="Linkage group LG14"/>
</dbReference>
<evidence type="ECO:0000313" key="2">
    <source>
        <dbReference type="Ensembl" id="ENSLOCP00000003193.1"/>
    </source>
</evidence>
<dbReference type="AlphaFoldDB" id="W5M485"/>
<reference evidence="3" key="1">
    <citation type="submission" date="2011-12" db="EMBL/GenBank/DDBJ databases">
        <title>The Draft Genome of Lepisosteus oculatus.</title>
        <authorList>
            <consortium name="The Broad Institute Genome Assembly &amp; Analysis Group"/>
            <consortium name="Computational R&amp;D Group"/>
            <consortium name="and Sequencing Platform"/>
            <person name="Di Palma F."/>
            <person name="Alfoldi J."/>
            <person name="Johnson J."/>
            <person name="Berlin A."/>
            <person name="Gnerre S."/>
            <person name="Jaffe D."/>
            <person name="MacCallum I."/>
            <person name="Young S."/>
            <person name="Walker B.J."/>
            <person name="Lander E.S."/>
            <person name="Lindblad-Toh K."/>
        </authorList>
    </citation>
    <scope>NUCLEOTIDE SEQUENCE [LARGE SCALE GENOMIC DNA]</scope>
</reference>
<protein>
    <recommendedName>
        <fullName evidence="1">GPCR family 3 nine cysteines domain-containing protein</fullName>
    </recommendedName>
</protein>
<proteinExistence type="predicted"/>
<dbReference type="InterPro" id="IPR028082">
    <property type="entry name" value="Peripla_BP_I"/>
</dbReference>
<sequence length="200" mass="22762">MATFLQAAQQEGICIEYSEAIYRTDPREKFLKVVDIVKKSTSNVQHYLKRVNYTTQKGEKVFFDDNGDPVARYAIVNWQPNNEGITTFKIIGFYDGSFPEGQQFIMNNISPVWAGHQYKIPKSVCSESCLPGTRKAIEKGKPVCCFVCIPCAEGEFSNTTGRSRLLCVCHSELYTFFCFSNNEWNCPKLYILVPKMLCSL</sequence>
<dbReference type="HOGENOM" id="CLU_1365862_0_0_1"/>
<dbReference type="Ensembl" id="ENSLOCT00000003200.1">
    <property type="protein sequence ID" value="ENSLOCP00000003193.1"/>
    <property type="gene ID" value="ENSLOCG00000002717.1"/>
</dbReference>
<dbReference type="GO" id="GO:0004930">
    <property type="term" value="F:G protein-coupled receptor activity"/>
    <property type="evidence" value="ECO:0007669"/>
    <property type="project" value="InterPro"/>
</dbReference>
<evidence type="ECO:0000259" key="1">
    <source>
        <dbReference type="Pfam" id="PF07562"/>
    </source>
</evidence>
<name>W5M485_LEPOC</name>
<dbReference type="PANTHER" id="PTHR24061">
    <property type="entry name" value="CALCIUM-SENSING RECEPTOR-RELATED"/>
    <property type="match status" value="1"/>
</dbReference>
<dbReference type="GO" id="GO:0016020">
    <property type="term" value="C:membrane"/>
    <property type="evidence" value="ECO:0007669"/>
    <property type="project" value="InterPro"/>
</dbReference>
<evidence type="ECO:0000313" key="3">
    <source>
        <dbReference type="Proteomes" id="UP000018468"/>
    </source>
</evidence>
<dbReference type="InterPro" id="IPR011500">
    <property type="entry name" value="GPCR_3_9-Cys_dom"/>
</dbReference>
<dbReference type="Pfam" id="PF07562">
    <property type="entry name" value="NCD3G"/>
    <property type="match status" value="1"/>
</dbReference>
<dbReference type="Gene3D" id="3.40.50.2300">
    <property type="match status" value="3"/>
</dbReference>
<dbReference type="GeneTree" id="ENSGT01050000244874"/>
<dbReference type="Gene3D" id="2.10.50.30">
    <property type="entry name" value="GPCR, family 3, nine cysteines domain"/>
    <property type="match status" value="1"/>
</dbReference>
<organism evidence="2 3">
    <name type="scientific">Lepisosteus oculatus</name>
    <name type="common">Spotted gar</name>
    <dbReference type="NCBI Taxonomy" id="7918"/>
    <lineage>
        <taxon>Eukaryota</taxon>
        <taxon>Metazoa</taxon>
        <taxon>Chordata</taxon>
        <taxon>Craniata</taxon>
        <taxon>Vertebrata</taxon>
        <taxon>Euteleostomi</taxon>
        <taxon>Actinopterygii</taxon>
        <taxon>Neopterygii</taxon>
        <taxon>Holostei</taxon>
        <taxon>Semionotiformes</taxon>
        <taxon>Lepisosteidae</taxon>
        <taxon>Lepisosteus</taxon>
    </lineage>
</organism>
<accession>W5M485</accession>
<dbReference type="eggNOG" id="KOG1056">
    <property type="taxonomic scope" value="Eukaryota"/>
</dbReference>